<dbReference type="InterPro" id="IPR015915">
    <property type="entry name" value="Kelch-typ_b-propeller"/>
</dbReference>
<keyword evidence="2" id="KW-1185">Reference proteome</keyword>
<dbReference type="EMBL" id="CAJZBQ010000029">
    <property type="protein sequence ID" value="CAG9321875.1"/>
    <property type="molecule type" value="Genomic_DNA"/>
</dbReference>
<organism evidence="1 2">
    <name type="scientific">Blepharisma stoltei</name>
    <dbReference type="NCBI Taxonomy" id="1481888"/>
    <lineage>
        <taxon>Eukaryota</taxon>
        <taxon>Sar</taxon>
        <taxon>Alveolata</taxon>
        <taxon>Ciliophora</taxon>
        <taxon>Postciliodesmatophora</taxon>
        <taxon>Heterotrichea</taxon>
        <taxon>Heterotrichida</taxon>
        <taxon>Blepharismidae</taxon>
        <taxon>Blepharisma</taxon>
    </lineage>
</organism>
<dbReference type="AlphaFoldDB" id="A0AAU9J4Q3"/>
<protein>
    <submittedName>
        <fullName evidence="1">Uncharacterized protein</fullName>
    </submittedName>
</protein>
<gene>
    <name evidence="1" type="ORF">BSTOLATCC_MIC29781</name>
</gene>
<comment type="caution">
    <text evidence="1">The sequence shown here is derived from an EMBL/GenBank/DDBJ whole genome shotgun (WGS) entry which is preliminary data.</text>
</comment>
<evidence type="ECO:0000313" key="2">
    <source>
        <dbReference type="Proteomes" id="UP001162131"/>
    </source>
</evidence>
<dbReference type="Proteomes" id="UP001162131">
    <property type="component" value="Unassembled WGS sequence"/>
</dbReference>
<evidence type="ECO:0000313" key="1">
    <source>
        <dbReference type="EMBL" id="CAG9321875.1"/>
    </source>
</evidence>
<name>A0AAU9J4Q3_9CILI</name>
<dbReference type="Pfam" id="PF01344">
    <property type="entry name" value="Kelch_1"/>
    <property type="match status" value="1"/>
</dbReference>
<dbReference type="SUPFAM" id="SSF117281">
    <property type="entry name" value="Kelch motif"/>
    <property type="match status" value="1"/>
</dbReference>
<reference evidence="1" key="1">
    <citation type="submission" date="2021-09" db="EMBL/GenBank/DDBJ databases">
        <authorList>
            <consortium name="AG Swart"/>
            <person name="Singh M."/>
            <person name="Singh A."/>
            <person name="Seah K."/>
            <person name="Emmerich C."/>
        </authorList>
    </citation>
    <scope>NUCLEOTIDE SEQUENCE</scope>
    <source>
        <strain evidence="1">ATCC30299</strain>
    </source>
</reference>
<sequence>MEVKLSKKLYDDEDSSRLDFLVSLPIWWPPELIITSLDDFSQAKVALDLPMIVDENASMFPIPGNKIFCYGNLQWVGIRNDPRNLRPVISGFTFIINEDFSIEILNEGPPCYGSGGTFYDGNIYIFGGHIKTTESTCEASKYNLQEKSWKRLASLPNSTSFSSCIEYMGLILIAGISSSKKSFAYNIELNSYSEFLEGVEDCKILCKYEGYAYLLNPAGNIYESEYKNPFVWKIIKKFETEKIYEFVRFQMVYEEFFYFVEYVYGKYHYYRFDLINKEIDGSSWRENLK</sequence>
<dbReference type="InterPro" id="IPR006652">
    <property type="entry name" value="Kelch_1"/>
</dbReference>
<dbReference type="Gene3D" id="2.120.10.80">
    <property type="entry name" value="Kelch-type beta propeller"/>
    <property type="match status" value="1"/>
</dbReference>
<proteinExistence type="predicted"/>
<accession>A0AAU9J4Q3</accession>